<sequence length="390" mass="40397">MAGPQAQRSPRMTLLLPLPSAPRCTPLSTHAGRFSTLTFLRTAGQSLCSGFLQWGLCGVSSRPRRSCASWAGTLQSGHRRPVQTRGGGSGSSRPAGPFPPAQGTSRGRYFPISMFRVPSPPPPQLPRILVPGVVQTTPVPLGPSPADGPLPPFLARTVDPPLLSEGLSPPPSLAHACHRQSSQPFLCDPSCCPHIQLWCLEPLLAGGPAGQAVGGTAHAHRAPCRSPRPLQAVGLTWLPGPEPFLRPAPFLLVGGARWACPAPAWDRALTVARAHRNPLVLPQGQGASGVSPVPLLLPSARLGLAAGSSVGRGACPLPPLGCTGFGSRGTWLARPQRLWGVGPQEGTWGGTREASATGSRLGPAGPSPRMAAAADLAGSRWDGAPEGWRG</sequence>
<proteinExistence type="predicted"/>
<dbReference type="HOGENOM" id="CLU_707799_0_0_1"/>
<organism evidence="2">
    <name type="scientific">Mustela putorius furo</name>
    <name type="common">European domestic ferret</name>
    <name type="synonym">Mustela furo</name>
    <dbReference type="NCBI Taxonomy" id="9669"/>
    <lineage>
        <taxon>Eukaryota</taxon>
        <taxon>Metazoa</taxon>
        <taxon>Chordata</taxon>
        <taxon>Craniata</taxon>
        <taxon>Vertebrata</taxon>
        <taxon>Euteleostomi</taxon>
        <taxon>Mammalia</taxon>
        <taxon>Eutheria</taxon>
        <taxon>Laurasiatheria</taxon>
        <taxon>Carnivora</taxon>
        <taxon>Caniformia</taxon>
        <taxon>Musteloidea</taxon>
        <taxon>Mustelidae</taxon>
        <taxon>Mustelinae</taxon>
        <taxon>Mustela</taxon>
    </lineage>
</organism>
<feature type="region of interest" description="Disordered" evidence="1">
    <location>
        <begin position="342"/>
        <end position="390"/>
    </location>
</feature>
<feature type="region of interest" description="Disordered" evidence="1">
    <location>
        <begin position="71"/>
        <end position="103"/>
    </location>
</feature>
<evidence type="ECO:0000256" key="1">
    <source>
        <dbReference type="SAM" id="MobiDB-lite"/>
    </source>
</evidence>
<reference evidence="2" key="1">
    <citation type="submission" date="2024-06" db="UniProtKB">
        <authorList>
            <consortium name="Ensembl"/>
        </authorList>
    </citation>
    <scope>IDENTIFICATION</scope>
</reference>
<protein>
    <submittedName>
        <fullName evidence="2">Uncharacterized protein</fullName>
    </submittedName>
</protein>
<accession>M3Z5R3</accession>
<dbReference type="Ensembl" id="ENSMPUT00000019199.1">
    <property type="protein sequence ID" value="ENSMPUP00000018925.1"/>
    <property type="gene ID" value="ENSMPUG00000019047.1"/>
</dbReference>
<name>M3Z5R3_MUSPF</name>
<dbReference type="EMBL" id="AEYP01088986">
    <property type="status" value="NOT_ANNOTATED_CDS"/>
    <property type="molecule type" value="Genomic_DNA"/>
</dbReference>
<dbReference type="InParanoid" id="M3Z5R3"/>
<evidence type="ECO:0000313" key="2">
    <source>
        <dbReference type="Ensembl" id="ENSMPUP00000018925.1"/>
    </source>
</evidence>
<dbReference type="AlphaFoldDB" id="M3Z5R3"/>